<name>A0ABU5H9U9_9BACT</name>
<sequence>MRRSFHALALLPLCLLLSGVAWAEEPPEEPATPKVALDFGATLSGLRHPAATLPPSPGGFPRSVPDRDAAARLTFGVQLALSQFFPSLDDLWQTNLLDWYLSGGLQIFSLRIGGEQQLALSRWLALGLGVHGAVAEVSIGTGEFAGGVPPTSGDPTDIDELRASQWLFGAGGTVSLLLLTRNVFFARLQAGYTVYLPVKARNLEAPSKDFTPPGFSVSLGGPSIGAFVGIRL</sequence>
<proteinExistence type="predicted"/>
<organism evidence="2 3">
    <name type="scientific">Hyalangium rubrum</name>
    <dbReference type="NCBI Taxonomy" id="3103134"/>
    <lineage>
        <taxon>Bacteria</taxon>
        <taxon>Pseudomonadati</taxon>
        <taxon>Myxococcota</taxon>
        <taxon>Myxococcia</taxon>
        <taxon>Myxococcales</taxon>
        <taxon>Cystobacterineae</taxon>
        <taxon>Archangiaceae</taxon>
        <taxon>Hyalangium</taxon>
    </lineage>
</organism>
<feature type="chain" id="PRO_5046511813" description="Outer membrane protein beta-barrel domain-containing protein" evidence="1">
    <location>
        <begin position="24"/>
        <end position="232"/>
    </location>
</feature>
<evidence type="ECO:0008006" key="4">
    <source>
        <dbReference type="Google" id="ProtNLM"/>
    </source>
</evidence>
<accession>A0ABU5H9U9</accession>
<comment type="caution">
    <text evidence="2">The sequence shown here is derived from an EMBL/GenBank/DDBJ whole genome shotgun (WGS) entry which is preliminary data.</text>
</comment>
<dbReference type="RefSeq" id="WP_321548987.1">
    <property type="nucleotide sequence ID" value="NZ_JAXIVS010000010.1"/>
</dbReference>
<evidence type="ECO:0000313" key="3">
    <source>
        <dbReference type="Proteomes" id="UP001291309"/>
    </source>
</evidence>
<feature type="signal peptide" evidence="1">
    <location>
        <begin position="1"/>
        <end position="23"/>
    </location>
</feature>
<dbReference type="Proteomes" id="UP001291309">
    <property type="component" value="Unassembled WGS sequence"/>
</dbReference>
<dbReference type="EMBL" id="JAXIVS010000010">
    <property type="protein sequence ID" value="MDY7230267.1"/>
    <property type="molecule type" value="Genomic_DNA"/>
</dbReference>
<gene>
    <name evidence="2" type="ORF">SYV04_27975</name>
</gene>
<reference evidence="2 3" key="1">
    <citation type="submission" date="2023-12" db="EMBL/GenBank/DDBJ databases">
        <title>the genome sequence of Hyalangium sp. s54d21.</title>
        <authorList>
            <person name="Zhang X."/>
        </authorList>
    </citation>
    <scope>NUCLEOTIDE SEQUENCE [LARGE SCALE GENOMIC DNA]</scope>
    <source>
        <strain evidence="3">s54d21</strain>
    </source>
</reference>
<protein>
    <recommendedName>
        <fullName evidence="4">Outer membrane protein beta-barrel domain-containing protein</fullName>
    </recommendedName>
</protein>
<evidence type="ECO:0000313" key="2">
    <source>
        <dbReference type="EMBL" id="MDY7230267.1"/>
    </source>
</evidence>
<evidence type="ECO:0000256" key="1">
    <source>
        <dbReference type="SAM" id="SignalP"/>
    </source>
</evidence>
<keyword evidence="1" id="KW-0732">Signal</keyword>
<keyword evidence="3" id="KW-1185">Reference proteome</keyword>